<keyword evidence="1" id="KW-0812">Transmembrane</keyword>
<evidence type="ECO:0000256" key="1">
    <source>
        <dbReference type="SAM" id="Phobius"/>
    </source>
</evidence>
<proteinExistence type="predicted"/>
<feature type="transmembrane region" description="Helical" evidence="1">
    <location>
        <begin position="7"/>
        <end position="26"/>
    </location>
</feature>
<organism evidence="2">
    <name type="scientific">Bacillus anthracis</name>
    <name type="common">anthrax bacterium</name>
    <dbReference type="NCBI Taxonomy" id="1392"/>
    <lineage>
        <taxon>Bacteria</taxon>
        <taxon>Bacillati</taxon>
        <taxon>Bacillota</taxon>
        <taxon>Bacilli</taxon>
        <taxon>Bacillales</taxon>
        <taxon>Bacillaceae</taxon>
        <taxon>Bacillus</taxon>
        <taxon>Bacillus cereus group</taxon>
    </lineage>
</organism>
<dbReference type="EMBL" id="BLET01000292">
    <property type="protein sequence ID" value="GEU00482.1"/>
    <property type="molecule type" value="Genomic_DNA"/>
</dbReference>
<dbReference type="AlphaFoldDB" id="A0A640LG10"/>
<gene>
    <name evidence="2" type="ORF">TuanDB_34480</name>
</gene>
<sequence length="48" mass="5749">MKKLFKYILIFLCVVFYITFISGIIYQNFVREHFIPPAEKSKLEHDAP</sequence>
<keyword evidence="1" id="KW-0472">Membrane</keyword>
<protein>
    <submittedName>
        <fullName evidence="2">Uncharacterized protein</fullName>
    </submittedName>
</protein>
<comment type="caution">
    <text evidence="2">The sequence shown here is derived from an EMBL/GenBank/DDBJ whole genome shotgun (WGS) entry which is preliminary data.</text>
</comment>
<accession>A0A640LG10</accession>
<evidence type="ECO:0000313" key="2">
    <source>
        <dbReference type="EMBL" id="GEU00482.1"/>
    </source>
</evidence>
<reference evidence="2" key="1">
    <citation type="submission" date="2019-12" db="EMBL/GenBank/DDBJ databases">
        <title>Epidemiological and comparative genomic analysis of Bacillus anthracis isolated from northern Vietnam.</title>
        <authorList>
            <person name="Hoang T.T.H."/>
            <person name="Dang D.A."/>
            <person name="Pham M.H."/>
            <person name="Luong M.H."/>
            <person name="Tran N.D."/>
            <person name="Nguyen T.H."/>
            <person name="Nguyen T.T."/>
            <person name="Inoue S."/>
            <person name="Morikawa S."/>
            <person name="Okutani A."/>
        </authorList>
    </citation>
    <scope>NUCLEOTIDE SEQUENCE</scope>
    <source>
        <strain evidence="2">TuanDB</strain>
    </source>
</reference>
<name>A0A640LG10_BACAN</name>
<keyword evidence="1" id="KW-1133">Transmembrane helix</keyword>